<comment type="subcellular location">
    <subcellularLocation>
        <location evidence="1">Nucleus</location>
    </subcellularLocation>
</comment>
<dbReference type="SUPFAM" id="SSF57667">
    <property type="entry name" value="beta-beta-alpha zinc fingers"/>
    <property type="match status" value="2"/>
</dbReference>
<protein>
    <recommendedName>
        <fullName evidence="9">C2H2-type domain-containing protein</fullName>
    </recommendedName>
</protein>
<evidence type="ECO:0000256" key="7">
    <source>
        <dbReference type="PROSITE-ProRule" id="PRU00042"/>
    </source>
</evidence>
<keyword evidence="5" id="KW-0862">Zinc</keyword>
<feature type="compositionally biased region" description="Polar residues" evidence="8">
    <location>
        <begin position="151"/>
        <end position="161"/>
    </location>
</feature>
<feature type="domain" description="C2H2-type" evidence="9">
    <location>
        <begin position="749"/>
        <end position="771"/>
    </location>
</feature>
<evidence type="ECO:0000256" key="3">
    <source>
        <dbReference type="ARBA" id="ARBA00022737"/>
    </source>
</evidence>
<comment type="caution">
    <text evidence="10">The sequence shown here is derived from an EMBL/GenBank/DDBJ whole genome shotgun (WGS) entry which is preliminary data.</text>
</comment>
<evidence type="ECO:0000313" key="11">
    <source>
        <dbReference type="Proteomes" id="UP001283361"/>
    </source>
</evidence>
<dbReference type="InterPro" id="IPR013087">
    <property type="entry name" value="Znf_C2H2_type"/>
</dbReference>
<dbReference type="PROSITE" id="PS00028">
    <property type="entry name" value="ZINC_FINGER_C2H2_1"/>
    <property type="match status" value="3"/>
</dbReference>
<dbReference type="GO" id="GO:0008270">
    <property type="term" value="F:zinc ion binding"/>
    <property type="evidence" value="ECO:0007669"/>
    <property type="project" value="UniProtKB-KW"/>
</dbReference>
<dbReference type="PANTHER" id="PTHR23235:SF120">
    <property type="entry name" value="KRUPPEL-LIKE FACTOR 15"/>
    <property type="match status" value="1"/>
</dbReference>
<feature type="domain" description="C2H2-type" evidence="9">
    <location>
        <begin position="719"/>
        <end position="748"/>
    </location>
</feature>
<feature type="compositionally biased region" description="Polar residues" evidence="8">
    <location>
        <begin position="212"/>
        <end position="227"/>
    </location>
</feature>
<dbReference type="FunFam" id="3.30.160.60:FF:000018">
    <property type="entry name" value="Krueppel-like factor 15"/>
    <property type="match status" value="1"/>
</dbReference>
<keyword evidence="4 7" id="KW-0863">Zinc-finger</keyword>
<keyword evidence="2" id="KW-0479">Metal-binding</keyword>
<dbReference type="Pfam" id="PF00096">
    <property type="entry name" value="zf-C2H2"/>
    <property type="match status" value="2"/>
</dbReference>
<feature type="compositionally biased region" description="Basic and acidic residues" evidence="8">
    <location>
        <begin position="617"/>
        <end position="636"/>
    </location>
</feature>
<feature type="region of interest" description="Disordered" evidence="8">
    <location>
        <begin position="391"/>
        <end position="434"/>
    </location>
</feature>
<evidence type="ECO:0000313" key="10">
    <source>
        <dbReference type="EMBL" id="KAK3777066.1"/>
    </source>
</evidence>
<dbReference type="SMART" id="SM00355">
    <property type="entry name" value="ZnF_C2H2"/>
    <property type="match status" value="3"/>
</dbReference>
<feature type="compositionally biased region" description="Low complexity" evidence="8">
    <location>
        <begin position="391"/>
        <end position="431"/>
    </location>
</feature>
<evidence type="ECO:0000256" key="1">
    <source>
        <dbReference type="ARBA" id="ARBA00004123"/>
    </source>
</evidence>
<dbReference type="Proteomes" id="UP001283361">
    <property type="component" value="Unassembled WGS sequence"/>
</dbReference>
<feature type="compositionally biased region" description="Low complexity" evidence="8">
    <location>
        <begin position="162"/>
        <end position="171"/>
    </location>
</feature>
<organism evidence="10 11">
    <name type="scientific">Elysia crispata</name>
    <name type="common">lettuce slug</name>
    <dbReference type="NCBI Taxonomy" id="231223"/>
    <lineage>
        <taxon>Eukaryota</taxon>
        <taxon>Metazoa</taxon>
        <taxon>Spiralia</taxon>
        <taxon>Lophotrochozoa</taxon>
        <taxon>Mollusca</taxon>
        <taxon>Gastropoda</taxon>
        <taxon>Heterobranchia</taxon>
        <taxon>Euthyneura</taxon>
        <taxon>Panpulmonata</taxon>
        <taxon>Sacoglossa</taxon>
        <taxon>Placobranchoidea</taxon>
        <taxon>Plakobranchidae</taxon>
        <taxon>Elysia</taxon>
    </lineage>
</organism>
<accession>A0AAE0ZY12</accession>
<feature type="compositionally biased region" description="Polar residues" evidence="8">
    <location>
        <begin position="275"/>
        <end position="284"/>
    </location>
</feature>
<keyword evidence="3" id="KW-0677">Repeat</keyword>
<feature type="compositionally biased region" description="Polar residues" evidence="8">
    <location>
        <begin position="82"/>
        <end position="101"/>
    </location>
</feature>
<gene>
    <name evidence="10" type="ORF">RRG08_008913</name>
</gene>
<keyword evidence="11" id="KW-1185">Reference proteome</keyword>
<dbReference type="FunFam" id="3.30.160.60:FF:000021">
    <property type="entry name" value="Basic krueppel-like factor 3"/>
    <property type="match status" value="1"/>
</dbReference>
<evidence type="ECO:0000256" key="2">
    <source>
        <dbReference type="ARBA" id="ARBA00022723"/>
    </source>
</evidence>
<reference evidence="10" key="1">
    <citation type="journal article" date="2023" name="G3 (Bethesda)">
        <title>A reference genome for the long-term kleptoplast-retaining sea slug Elysia crispata morphotype clarki.</title>
        <authorList>
            <person name="Eastman K.E."/>
            <person name="Pendleton A.L."/>
            <person name="Shaikh M.A."/>
            <person name="Suttiyut T."/>
            <person name="Ogas R."/>
            <person name="Tomko P."/>
            <person name="Gavelis G."/>
            <person name="Widhalm J.R."/>
            <person name="Wisecaver J.H."/>
        </authorList>
    </citation>
    <scope>NUCLEOTIDE SEQUENCE</scope>
    <source>
        <strain evidence="10">ECLA1</strain>
    </source>
</reference>
<dbReference type="GO" id="GO:0000978">
    <property type="term" value="F:RNA polymerase II cis-regulatory region sequence-specific DNA binding"/>
    <property type="evidence" value="ECO:0007669"/>
    <property type="project" value="TreeGrafter"/>
</dbReference>
<evidence type="ECO:0000256" key="4">
    <source>
        <dbReference type="ARBA" id="ARBA00022771"/>
    </source>
</evidence>
<feature type="compositionally biased region" description="Basic and acidic residues" evidence="8">
    <location>
        <begin position="193"/>
        <end position="204"/>
    </location>
</feature>
<feature type="region of interest" description="Disordered" evidence="8">
    <location>
        <begin position="655"/>
        <end position="686"/>
    </location>
</feature>
<dbReference type="InterPro" id="IPR036236">
    <property type="entry name" value="Znf_C2H2_sf"/>
</dbReference>
<feature type="region of interest" description="Disordered" evidence="8">
    <location>
        <begin position="247"/>
        <end position="300"/>
    </location>
</feature>
<dbReference type="PROSITE" id="PS50157">
    <property type="entry name" value="ZINC_FINGER_C2H2_2"/>
    <property type="match status" value="3"/>
</dbReference>
<dbReference type="FunFam" id="3.30.160.60:FF:000736">
    <property type="entry name" value="Zinc finger protein 423"/>
    <property type="match status" value="1"/>
</dbReference>
<dbReference type="Gene3D" id="3.30.160.60">
    <property type="entry name" value="Classic Zinc Finger"/>
    <property type="match status" value="3"/>
</dbReference>
<dbReference type="EMBL" id="JAWDGP010003139">
    <property type="protein sequence ID" value="KAK3777066.1"/>
    <property type="molecule type" value="Genomic_DNA"/>
</dbReference>
<evidence type="ECO:0000256" key="5">
    <source>
        <dbReference type="ARBA" id="ARBA00022833"/>
    </source>
</evidence>
<proteinExistence type="predicted"/>
<sequence>MTTAAVYGIGLFNPLVRVGNCYSEYSIPIRQDTNSSETVVQSTANPSSIAVSFAKILEPRMTQDSSSAFVTPSPSPEGIHSSGPTAFSTYPTSPCGQSLSLSPVPPAIAGAPMSPPSPSNSIKLESEGHRRASKRRRGVITVSSPCDKVIDTSNNNVDPSTNIQNNKNFNNTSRIETNSKVAIDVNRSATPRTDIEPSTEDKNTKTPCHADSVNTTRSSSGVASQSAPVALQDVEKLATSIVADTGKGDVRLCDNTPSSRGSSSSSKEKRHGQSRRQNAQSPPVSKSPELVRSGKADGSMSGLTVVTDPCFGSNNSVNISAVSSSSPNLFVAAHRQLVPTNDVVTTMSFPISINPQEPRHFAHHHFFQQNSPIHHQHSQLFYFQPHLQQLHHLSSSPSSPPSSSSPLSSSSSSNNATSQPSPRSPSLLQPQHGILGAPEAGCLRLSGEVEPQQEMVVPGTAGAGIRVKVEPPEVASNLSSSDKIPTDVSVGAPSGTDYYDQREPVDLSVGVKRDREDGSPKSKVDYSPQGLDLRLPIKREPEDQPCVPAESVNKIGSAALLPLRRIKEASEQFKSRSTCGNAGGKGVMMPNFSLLGEHPPLKLACYSLINSNISNDSNRHEQHHHEQVHHLHRSQNEKLNHHDCHISYALQQQQQHLQQGQLSPPQDDLGGEDCGDEMETDGQKNRRVHRCDHQGCTKVYTKSSHLKAHRRTHTGEKPYICTWEGCTWRFARSDELTRHYRKHTGDKPFKCQVCDRAFSRSDHLSLHMKRH</sequence>
<evidence type="ECO:0000256" key="8">
    <source>
        <dbReference type="SAM" id="MobiDB-lite"/>
    </source>
</evidence>
<dbReference type="GO" id="GO:0000981">
    <property type="term" value="F:DNA-binding transcription factor activity, RNA polymerase II-specific"/>
    <property type="evidence" value="ECO:0007669"/>
    <property type="project" value="TreeGrafter"/>
</dbReference>
<evidence type="ECO:0000256" key="6">
    <source>
        <dbReference type="ARBA" id="ARBA00023242"/>
    </source>
</evidence>
<keyword evidence="6" id="KW-0539">Nucleus</keyword>
<feature type="region of interest" description="Disordered" evidence="8">
    <location>
        <begin position="64"/>
        <end position="171"/>
    </location>
</feature>
<feature type="region of interest" description="Disordered" evidence="8">
    <location>
        <begin position="474"/>
        <end position="528"/>
    </location>
</feature>
<dbReference type="GO" id="GO:0005634">
    <property type="term" value="C:nucleus"/>
    <property type="evidence" value="ECO:0007669"/>
    <property type="project" value="UniProtKB-SubCell"/>
</dbReference>
<dbReference type="PANTHER" id="PTHR23235">
    <property type="entry name" value="KRUEPPEL-LIKE TRANSCRIPTION FACTOR"/>
    <property type="match status" value="1"/>
</dbReference>
<feature type="region of interest" description="Disordered" evidence="8">
    <location>
        <begin position="185"/>
        <end position="228"/>
    </location>
</feature>
<dbReference type="AlphaFoldDB" id="A0AAE0ZY12"/>
<name>A0AAE0ZY12_9GAST</name>
<feature type="domain" description="C2H2-type" evidence="9">
    <location>
        <begin position="689"/>
        <end position="718"/>
    </location>
</feature>
<feature type="region of interest" description="Disordered" evidence="8">
    <location>
        <begin position="616"/>
        <end position="636"/>
    </location>
</feature>
<feature type="compositionally biased region" description="Acidic residues" evidence="8">
    <location>
        <begin position="669"/>
        <end position="680"/>
    </location>
</feature>
<evidence type="ECO:0000259" key="9">
    <source>
        <dbReference type="PROSITE" id="PS50157"/>
    </source>
</evidence>
<feature type="compositionally biased region" description="Basic and acidic residues" evidence="8">
    <location>
        <begin position="499"/>
        <end position="524"/>
    </location>
</feature>